<reference evidence="1 4" key="2">
    <citation type="submission" date="2018-10" db="EMBL/GenBank/DDBJ databases">
        <title>Sequencing the genomes of 1000 actinobacteria strains.</title>
        <authorList>
            <person name="Klenk H.-P."/>
        </authorList>
    </citation>
    <scope>NUCLEOTIDE SEQUENCE [LARGE SCALE GENOMIC DNA]</scope>
    <source>
        <strain evidence="1 4">DSM 45119</strain>
    </source>
</reference>
<dbReference type="EMBL" id="RBXX01000002">
    <property type="protein sequence ID" value="RKT84453.1"/>
    <property type="molecule type" value="Genomic_DNA"/>
</dbReference>
<evidence type="ECO:0000313" key="4">
    <source>
        <dbReference type="Proteomes" id="UP000270697"/>
    </source>
</evidence>
<protein>
    <submittedName>
        <fullName evidence="2">Uncharacterized protein</fullName>
    </submittedName>
</protein>
<evidence type="ECO:0000313" key="1">
    <source>
        <dbReference type="EMBL" id="RKT84453.1"/>
    </source>
</evidence>
<dbReference type="Proteomes" id="UP000270697">
    <property type="component" value="Unassembled WGS sequence"/>
</dbReference>
<keyword evidence="4" id="KW-1185">Reference proteome</keyword>
<dbReference type="Proteomes" id="UP000199398">
    <property type="component" value="Unassembled WGS sequence"/>
</dbReference>
<evidence type="ECO:0000313" key="2">
    <source>
        <dbReference type="EMBL" id="SFN23755.1"/>
    </source>
</evidence>
<evidence type="ECO:0000313" key="3">
    <source>
        <dbReference type="Proteomes" id="UP000199398"/>
    </source>
</evidence>
<sequence length="48" mass="5243">MGDSEGQRQSSPTTSDLNDLARIISSLGRALTRRDCDKLDGWASTRTC</sequence>
<proteinExistence type="predicted"/>
<organism evidence="2 3">
    <name type="scientific">Saccharopolyspora antimicrobica</name>
    <dbReference type="NCBI Taxonomy" id="455193"/>
    <lineage>
        <taxon>Bacteria</taxon>
        <taxon>Bacillati</taxon>
        <taxon>Actinomycetota</taxon>
        <taxon>Actinomycetes</taxon>
        <taxon>Pseudonocardiales</taxon>
        <taxon>Pseudonocardiaceae</taxon>
        <taxon>Saccharopolyspora</taxon>
    </lineage>
</organism>
<dbReference type="AlphaFoldDB" id="A0A1I4XDA1"/>
<dbReference type="EMBL" id="FOUP01000003">
    <property type="protein sequence ID" value="SFN23755.1"/>
    <property type="molecule type" value="Genomic_DNA"/>
</dbReference>
<name>A0A1I4XDA1_9PSEU</name>
<dbReference type="STRING" id="455193.SAMN05421805_103384"/>
<gene>
    <name evidence="1" type="ORF">ATL45_2768</name>
    <name evidence="2" type="ORF">SAMN05421805_103384</name>
</gene>
<reference evidence="2 3" key="1">
    <citation type="submission" date="2016-10" db="EMBL/GenBank/DDBJ databases">
        <authorList>
            <person name="de Groot N.N."/>
        </authorList>
    </citation>
    <scope>NUCLEOTIDE SEQUENCE [LARGE SCALE GENOMIC DNA]</scope>
    <source>
        <strain evidence="2 3">CPCC 201259</strain>
    </source>
</reference>
<accession>A0A1I4XDA1</accession>